<dbReference type="InterPro" id="IPR039028">
    <property type="entry name" value="BCKD/PDK"/>
</dbReference>
<name>A0ABN9XC37_9DINO</name>
<sequence>MALASLPHSFSRIRGAARANVEALSLAHLLEATTPELHNRIWLAEWLRQQLPIRFARRIEELEGWAHEGGRIPGGLADLVRLPHVVVSIPQVKAVLGAYLQTFEAMASHAGRQDRRLGEVRPPSFRPSCASYPSPSALRRGVPRPWEGRGWTNMTTSAGRAALTHPPVRTEEDEAQFQQVIQAELQKHHSGTRLVAEGYREARRLYPSIRLDGFLDTHFTSRIATRILMDNYVEMRSPRDGFVGVVRKGMRIMDVVCELASELVDLATAVYGVAPEVRYRGDQDVVLDYIPRHVKYMVRELLKNAFRATVERHLERGVQAGVPPVVVELQQADGHVIIKISDRGGGLSKRVQREAWQYGWTTVRPRSGLREASMFAEESCSWDRTDEAGVPPGAPAGPLAPAELAGYGFGLPLTRMHAQYFGALPGHGADLYLMLTHLGVEGPGSQVDDLATDLYTEIWGEPQRHRSHNLGDESHKLFTNGRHAWRRPPAMAAAALPGAAPAALAAAPWGSLLAGLGPAAPARHGLVVTLPEAGDVGAGAPCRAELLERQPMLADRFCLLLVGQRGSAAPRLKWLVSDIPGLQDGDEPACEPCCYGLAGNWAAVGRGEAAVPYEAAAAGEALLLLLFAQRGAPEAAAPPGLPRAGAPREPFRVADFAGREGVGGLLAAEALAVCGGGPRGLAEEGPRRPLAHSRGAPLEADPSGPATLTAALRRTAGALPDRGLTIYDSSGRPSRLCYSELLEQAERLAAGLSRRAVGREPSALLQLPGLAAHFAAFWGCLPWHGARGGRHPAELQRHRARSLRQDSQRVAAAGGPAGPHVRRARGEGRAAAGRGGDVADGGGGRGAAGRAWRCRASRARGGAAV</sequence>
<keyword evidence="3 8" id="KW-0808">Transferase</keyword>
<evidence type="ECO:0000313" key="12">
    <source>
        <dbReference type="Proteomes" id="UP001189429"/>
    </source>
</evidence>
<comment type="subcellular location">
    <subcellularLocation>
        <location evidence="8">Mitochondrion matrix</location>
    </subcellularLocation>
</comment>
<dbReference type="SUPFAM" id="SSF55874">
    <property type="entry name" value="ATPase domain of HSP90 chaperone/DNA topoisomerase II/histidine kinase"/>
    <property type="match status" value="1"/>
</dbReference>
<evidence type="ECO:0000256" key="7">
    <source>
        <dbReference type="ARBA" id="ARBA00023128"/>
    </source>
</evidence>
<feature type="domain" description="Branched-chain alpha-ketoacid dehydrogenase kinase/Pyruvate dehydrogenase kinase N-terminal" evidence="10">
    <location>
        <begin position="24"/>
        <end position="246"/>
    </location>
</feature>
<dbReference type="Gene3D" id="3.30.565.10">
    <property type="entry name" value="Histidine kinase-like ATPase, C-terminal domain"/>
    <property type="match status" value="1"/>
</dbReference>
<evidence type="ECO:0000256" key="2">
    <source>
        <dbReference type="ARBA" id="ARBA00022553"/>
    </source>
</evidence>
<dbReference type="SUPFAM" id="SSF69012">
    <property type="entry name" value="alpha-ketoacid dehydrogenase kinase, N-terminal domain"/>
    <property type="match status" value="1"/>
</dbReference>
<feature type="region of interest" description="Disordered" evidence="9">
    <location>
        <begin position="802"/>
        <end position="851"/>
    </location>
</feature>
<reference evidence="11" key="1">
    <citation type="submission" date="2023-10" db="EMBL/GenBank/DDBJ databases">
        <authorList>
            <person name="Chen Y."/>
            <person name="Shah S."/>
            <person name="Dougan E. K."/>
            <person name="Thang M."/>
            <person name="Chan C."/>
        </authorList>
    </citation>
    <scope>NUCLEOTIDE SEQUENCE [LARGE SCALE GENOMIC DNA]</scope>
</reference>
<keyword evidence="2" id="KW-0597">Phosphoprotein</keyword>
<dbReference type="InterPro" id="IPR018955">
    <property type="entry name" value="BCDHK/PDK_N"/>
</dbReference>
<dbReference type="PANTHER" id="PTHR11947">
    <property type="entry name" value="PYRUVATE DEHYDROGENASE KINASE"/>
    <property type="match status" value="1"/>
</dbReference>
<dbReference type="SUPFAM" id="SSF56801">
    <property type="entry name" value="Acetyl-CoA synthetase-like"/>
    <property type="match status" value="1"/>
</dbReference>
<feature type="region of interest" description="Disordered" evidence="9">
    <location>
        <begin position="680"/>
        <end position="703"/>
    </location>
</feature>
<evidence type="ECO:0000256" key="5">
    <source>
        <dbReference type="ARBA" id="ARBA00022777"/>
    </source>
</evidence>
<evidence type="ECO:0000256" key="4">
    <source>
        <dbReference type="ARBA" id="ARBA00022741"/>
    </source>
</evidence>
<keyword evidence="6 8" id="KW-0067">ATP-binding</keyword>
<accession>A0ABN9XC37</accession>
<gene>
    <name evidence="11" type="ORF">PCOR1329_LOCUS75387</name>
</gene>
<proteinExistence type="inferred from homology"/>
<keyword evidence="5 8" id="KW-0418">Kinase</keyword>
<protein>
    <recommendedName>
        <fullName evidence="8">Protein-serine/threonine kinase</fullName>
        <ecNumber evidence="8">2.7.11.-</ecNumber>
    </recommendedName>
</protein>
<dbReference type="InterPro" id="IPR036784">
    <property type="entry name" value="AK/P_DHK_N_sf"/>
</dbReference>
<dbReference type="EMBL" id="CAUYUJ010020281">
    <property type="protein sequence ID" value="CAK0897111.1"/>
    <property type="molecule type" value="Genomic_DNA"/>
</dbReference>
<evidence type="ECO:0000259" key="10">
    <source>
        <dbReference type="Pfam" id="PF10436"/>
    </source>
</evidence>
<dbReference type="Proteomes" id="UP001189429">
    <property type="component" value="Unassembled WGS sequence"/>
</dbReference>
<keyword evidence="12" id="KW-1185">Reference proteome</keyword>
<evidence type="ECO:0000256" key="1">
    <source>
        <dbReference type="ARBA" id="ARBA00006155"/>
    </source>
</evidence>
<feature type="region of interest" description="Disordered" evidence="9">
    <location>
        <begin position="111"/>
        <end position="153"/>
    </location>
</feature>
<dbReference type="Gene3D" id="1.20.140.20">
    <property type="entry name" value="Alpha-ketoacid/pyruvate dehydrogenase kinase, N-terminal domain"/>
    <property type="match status" value="1"/>
</dbReference>
<dbReference type="InterPro" id="IPR036890">
    <property type="entry name" value="HATPase_C_sf"/>
</dbReference>
<comment type="caution">
    <text evidence="11">The sequence shown here is derived from an EMBL/GenBank/DDBJ whole genome shotgun (WGS) entry which is preliminary data.</text>
</comment>
<evidence type="ECO:0000256" key="9">
    <source>
        <dbReference type="SAM" id="MobiDB-lite"/>
    </source>
</evidence>
<evidence type="ECO:0000256" key="6">
    <source>
        <dbReference type="ARBA" id="ARBA00022840"/>
    </source>
</evidence>
<dbReference type="Gene3D" id="3.40.50.980">
    <property type="match status" value="1"/>
</dbReference>
<keyword evidence="4 8" id="KW-0547">Nucleotide-binding</keyword>
<dbReference type="EC" id="2.7.11.-" evidence="8"/>
<evidence type="ECO:0000256" key="8">
    <source>
        <dbReference type="RuleBase" id="RU366032"/>
    </source>
</evidence>
<organism evidence="11 12">
    <name type="scientific">Prorocentrum cordatum</name>
    <dbReference type="NCBI Taxonomy" id="2364126"/>
    <lineage>
        <taxon>Eukaryota</taxon>
        <taxon>Sar</taxon>
        <taxon>Alveolata</taxon>
        <taxon>Dinophyceae</taxon>
        <taxon>Prorocentrales</taxon>
        <taxon>Prorocentraceae</taxon>
        <taxon>Prorocentrum</taxon>
    </lineage>
</organism>
<evidence type="ECO:0000256" key="3">
    <source>
        <dbReference type="ARBA" id="ARBA00022679"/>
    </source>
</evidence>
<keyword evidence="7 8" id="KW-0496">Mitochondrion</keyword>
<comment type="similarity">
    <text evidence="1 8">Belongs to the PDK/BCKDK protein kinase family.</text>
</comment>
<dbReference type="PANTHER" id="PTHR11947:SF20">
    <property type="entry name" value="[3-METHYL-2-OXOBUTANOATE DEHYDROGENASE [LIPOAMIDE]] KINASE, MITOCHONDRIAL"/>
    <property type="match status" value="1"/>
</dbReference>
<evidence type="ECO:0000313" key="11">
    <source>
        <dbReference type="EMBL" id="CAK0897111.1"/>
    </source>
</evidence>
<feature type="compositionally biased region" description="Gly residues" evidence="9">
    <location>
        <begin position="833"/>
        <end position="847"/>
    </location>
</feature>
<dbReference type="Pfam" id="PF10436">
    <property type="entry name" value="BCDHK_Adom3"/>
    <property type="match status" value="1"/>
</dbReference>